<sequence>MPEIGTIQTAPPGASDDVVNAGVRYAEERLGRHELPMPSGEVGGQAIEFAIGALEGRVVPVRAAEQFVEQVVVAAAMREVNDEPPLTASDIRLFRDVSTWFFNSFWHE</sequence>
<dbReference type="EMBL" id="JACHMX010000001">
    <property type="protein sequence ID" value="MBB5856285.1"/>
    <property type="molecule type" value="Genomic_DNA"/>
</dbReference>
<gene>
    <name evidence="1" type="ORF">HDA45_006372</name>
</gene>
<name>A0A841BBS4_9PSEU</name>
<dbReference type="RefSeq" id="WP_184901582.1">
    <property type="nucleotide sequence ID" value="NZ_JACHMX010000001.1"/>
</dbReference>
<evidence type="ECO:0000313" key="2">
    <source>
        <dbReference type="Proteomes" id="UP000580861"/>
    </source>
</evidence>
<keyword evidence="2" id="KW-1185">Reference proteome</keyword>
<organism evidence="1 2">
    <name type="scientific">Amycolatopsis umgeniensis</name>
    <dbReference type="NCBI Taxonomy" id="336628"/>
    <lineage>
        <taxon>Bacteria</taxon>
        <taxon>Bacillati</taxon>
        <taxon>Actinomycetota</taxon>
        <taxon>Actinomycetes</taxon>
        <taxon>Pseudonocardiales</taxon>
        <taxon>Pseudonocardiaceae</taxon>
        <taxon>Amycolatopsis</taxon>
    </lineage>
</organism>
<evidence type="ECO:0000313" key="1">
    <source>
        <dbReference type="EMBL" id="MBB5856285.1"/>
    </source>
</evidence>
<protein>
    <submittedName>
        <fullName evidence="1">Uncharacterized protein</fullName>
    </submittedName>
</protein>
<comment type="caution">
    <text evidence="1">The sequence shown here is derived from an EMBL/GenBank/DDBJ whole genome shotgun (WGS) entry which is preliminary data.</text>
</comment>
<accession>A0A841BBS4</accession>
<proteinExistence type="predicted"/>
<reference evidence="1 2" key="1">
    <citation type="submission" date="2020-08" db="EMBL/GenBank/DDBJ databases">
        <title>Sequencing the genomes of 1000 actinobacteria strains.</title>
        <authorList>
            <person name="Klenk H.-P."/>
        </authorList>
    </citation>
    <scope>NUCLEOTIDE SEQUENCE [LARGE SCALE GENOMIC DNA]</scope>
    <source>
        <strain evidence="1 2">DSM 45272</strain>
    </source>
</reference>
<dbReference type="AlphaFoldDB" id="A0A841BBS4"/>
<dbReference type="Proteomes" id="UP000580861">
    <property type="component" value="Unassembled WGS sequence"/>
</dbReference>